<dbReference type="AlphaFoldDB" id="A0A6G9Z1K1"/>
<dbReference type="RefSeq" id="WP_167486750.1">
    <property type="nucleotide sequence ID" value="NZ_CP046173.1"/>
</dbReference>
<keyword evidence="8" id="KW-0046">Antibiotic resistance</keyword>
<evidence type="ECO:0000259" key="10">
    <source>
        <dbReference type="PROSITE" id="PS50893"/>
    </source>
</evidence>
<keyword evidence="7" id="KW-0472">Membrane</keyword>
<evidence type="ECO:0000256" key="4">
    <source>
        <dbReference type="ARBA" id="ARBA00022741"/>
    </source>
</evidence>
<dbReference type="EMBL" id="CP046173">
    <property type="protein sequence ID" value="QIS19465.1"/>
    <property type="molecule type" value="Genomic_DNA"/>
</dbReference>
<evidence type="ECO:0000313" key="11">
    <source>
        <dbReference type="EMBL" id="QIS19465.1"/>
    </source>
</evidence>
<evidence type="ECO:0000256" key="1">
    <source>
        <dbReference type="ARBA" id="ARBA00004413"/>
    </source>
</evidence>
<dbReference type="InterPro" id="IPR017871">
    <property type="entry name" value="ABC_transporter-like_CS"/>
</dbReference>
<dbReference type="PANTHER" id="PTHR42711:SF19">
    <property type="entry name" value="DOXORUBICIN RESISTANCE ATP-BINDING PROTEIN DRRA"/>
    <property type="match status" value="1"/>
</dbReference>
<keyword evidence="3" id="KW-1003">Cell membrane</keyword>
<dbReference type="FunFam" id="3.40.50.300:FF:000589">
    <property type="entry name" value="ABC transporter, ATP-binding subunit"/>
    <property type="match status" value="1"/>
</dbReference>
<evidence type="ECO:0000256" key="5">
    <source>
        <dbReference type="ARBA" id="ARBA00022840"/>
    </source>
</evidence>
<evidence type="ECO:0000256" key="8">
    <source>
        <dbReference type="ARBA" id="ARBA00023251"/>
    </source>
</evidence>
<comment type="similarity">
    <text evidence="9">Belongs to the ABC transporter superfamily. Drug exporter-1 (DrugE1) (TC 3.A.1.105) family.</text>
</comment>
<comment type="subcellular location">
    <subcellularLocation>
        <location evidence="1">Cell membrane</location>
        <topology evidence="1">Peripheral membrane protein</topology>
        <orientation evidence="1">Cytoplasmic side</orientation>
    </subcellularLocation>
</comment>
<dbReference type="GO" id="GO:0043215">
    <property type="term" value="P:daunorubicin transport"/>
    <property type="evidence" value="ECO:0007669"/>
    <property type="project" value="InterPro"/>
</dbReference>
<dbReference type="GO" id="GO:0055085">
    <property type="term" value="P:transmembrane transport"/>
    <property type="evidence" value="ECO:0007669"/>
    <property type="project" value="UniProtKB-ARBA"/>
</dbReference>
<dbReference type="PANTHER" id="PTHR42711">
    <property type="entry name" value="ABC TRANSPORTER ATP-BINDING PROTEIN"/>
    <property type="match status" value="1"/>
</dbReference>
<evidence type="ECO:0000313" key="12">
    <source>
        <dbReference type="Proteomes" id="UP000500953"/>
    </source>
</evidence>
<accession>A0A6G9Z1K1</accession>
<proteinExistence type="inferred from homology"/>
<name>A0A6G9Z1K1_9NOCA</name>
<evidence type="ECO:0000256" key="3">
    <source>
        <dbReference type="ARBA" id="ARBA00022475"/>
    </source>
</evidence>
<dbReference type="Gene3D" id="3.40.50.300">
    <property type="entry name" value="P-loop containing nucleotide triphosphate hydrolases"/>
    <property type="match status" value="1"/>
</dbReference>
<keyword evidence="5 11" id="KW-0067">ATP-binding</keyword>
<reference evidence="11 12" key="1">
    <citation type="journal article" date="2019" name="ACS Chem. Biol.">
        <title>Identification and Mobilization of a Cryptic Antibiotic Biosynthesis Gene Locus from a Human-Pathogenic Nocardia Isolate.</title>
        <authorList>
            <person name="Herisse M."/>
            <person name="Ishida K."/>
            <person name="Porter J.L."/>
            <person name="Howden B."/>
            <person name="Hertweck C."/>
            <person name="Stinear T.P."/>
            <person name="Pidot S.J."/>
        </authorList>
    </citation>
    <scope>NUCLEOTIDE SEQUENCE [LARGE SCALE GENOMIC DNA]</scope>
    <source>
        <strain evidence="11 12">AUSMDU00012715</strain>
    </source>
</reference>
<organism evidence="11 12">
    <name type="scientific">Nocardia terpenica</name>
    <dbReference type="NCBI Taxonomy" id="455432"/>
    <lineage>
        <taxon>Bacteria</taxon>
        <taxon>Bacillati</taxon>
        <taxon>Actinomycetota</taxon>
        <taxon>Actinomycetes</taxon>
        <taxon>Mycobacteriales</taxon>
        <taxon>Nocardiaceae</taxon>
        <taxon>Nocardia</taxon>
    </lineage>
</organism>
<dbReference type="InterPro" id="IPR050763">
    <property type="entry name" value="ABC_transporter_ATP-binding"/>
</dbReference>
<keyword evidence="6" id="KW-1278">Translocase</keyword>
<feature type="domain" description="ABC transporter" evidence="10">
    <location>
        <begin position="9"/>
        <end position="239"/>
    </location>
</feature>
<keyword evidence="2" id="KW-0813">Transport</keyword>
<dbReference type="GO" id="GO:0046677">
    <property type="term" value="P:response to antibiotic"/>
    <property type="evidence" value="ECO:0007669"/>
    <property type="project" value="UniProtKB-KW"/>
</dbReference>
<protein>
    <submittedName>
        <fullName evidence="11">ATP-binding cassette domain-containing protein</fullName>
    </submittedName>
</protein>
<dbReference type="PROSITE" id="PS50893">
    <property type="entry name" value="ABC_TRANSPORTER_2"/>
    <property type="match status" value="1"/>
</dbReference>
<keyword evidence="4" id="KW-0547">Nucleotide-binding</keyword>
<dbReference type="GO" id="GO:0016887">
    <property type="term" value="F:ATP hydrolysis activity"/>
    <property type="evidence" value="ECO:0007669"/>
    <property type="project" value="InterPro"/>
</dbReference>
<dbReference type="Pfam" id="PF00005">
    <property type="entry name" value="ABC_tran"/>
    <property type="match status" value="1"/>
</dbReference>
<dbReference type="GO" id="GO:0005524">
    <property type="term" value="F:ATP binding"/>
    <property type="evidence" value="ECO:0007669"/>
    <property type="project" value="UniProtKB-KW"/>
</dbReference>
<dbReference type="SMART" id="SM00382">
    <property type="entry name" value="AAA"/>
    <property type="match status" value="1"/>
</dbReference>
<evidence type="ECO:0000256" key="2">
    <source>
        <dbReference type="ARBA" id="ARBA00022448"/>
    </source>
</evidence>
<dbReference type="InterPro" id="IPR003439">
    <property type="entry name" value="ABC_transporter-like_ATP-bd"/>
</dbReference>
<dbReference type="GO" id="GO:1900753">
    <property type="term" value="P:doxorubicin transport"/>
    <property type="evidence" value="ECO:0007669"/>
    <property type="project" value="InterPro"/>
</dbReference>
<dbReference type="Proteomes" id="UP000500953">
    <property type="component" value="Chromosome"/>
</dbReference>
<dbReference type="PROSITE" id="PS00211">
    <property type="entry name" value="ABC_TRANSPORTER_1"/>
    <property type="match status" value="1"/>
</dbReference>
<evidence type="ECO:0000256" key="7">
    <source>
        <dbReference type="ARBA" id="ARBA00023136"/>
    </source>
</evidence>
<dbReference type="InterPro" id="IPR003593">
    <property type="entry name" value="AAA+_ATPase"/>
</dbReference>
<evidence type="ECO:0000256" key="9">
    <source>
        <dbReference type="ARBA" id="ARBA00049985"/>
    </source>
</evidence>
<dbReference type="GO" id="GO:0005886">
    <property type="term" value="C:plasma membrane"/>
    <property type="evidence" value="ECO:0007669"/>
    <property type="project" value="UniProtKB-SubCell"/>
</dbReference>
<dbReference type="InterPro" id="IPR005894">
    <property type="entry name" value="DrrA"/>
</dbReference>
<gene>
    <name evidence="11" type="ORF">F6W96_15420</name>
</gene>
<dbReference type="SUPFAM" id="SSF52540">
    <property type="entry name" value="P-loop containing nucleoside triphosphate hydrolases"/>
    <property type="match status" value="1"/>
</dbReference>
<sequence>MADISSMAITAIGLRKSYGEHTVLDGIDLTVAAGTVFSLLGPNGSGKTTTVRILTTLISADGGEMWVGGHSVAGAGAAVRAAIGVTGQFSAVDKLLTGAENLLLMGDLNHLPRSETRRRATELLERFDLIDAAEKICSTYSGGMKRRLDLAMSLMGRPSIVFLDEPTTGLDPRSRRTMWQIVRELVADGATIFLTTQYLEEADQLADRVAVLDRGRLVAEGTPAELKRRVPGGYIRVRFPDADALDRGARRLGAATRDDDALALHVAGDGSAAEVKAILDRLFDDAIPVDTVSVHTPDLDDVFFALTGHAPSRNEEASAA</sequence>
<dbReference type="NCBIfam" id="TIGR01188">
    <property type="entry name" value="drrA"/>
    <property type="match status" value="1"/>
</dbReference>
<evidence type="ECO:0000256" key="6">
    <source>
        <dbReference type="ARBA" id="ARBA00022967"/>
    </source>
</evidence>
<dbReference type="InterPro" id="IPR027417">
    <property type="entry name" value="P-loop_NTPase"/>
</dbReference>